<evidence type="ECO:0000256" key="1">
    <source>
        <dbReference type="SAM" id="MobiDB-lite"/>
    </source>
</evidence>
<name>A0A1G9B0I0_9ACTN</name>
<reference evidence="2 3" key="1">
    <citation type="submission" date="2016-10" db="EMBL/GenBank/DDBJ databases">
        <authorList>
            <person name="de Groot N.N."/>
        </authorList>
    </citation>
    <scope>NUCLEOTIDE SEQUENCE [LARGE SCALE GENOMIC DNA]</scope>
    <source>
        <strain evidence="2 3">CGMCC 4.6533</strain>
    </source>
</reference>
<sequence length="174" mass="19032">MPLLWTAAFAYRRLCRRDSRRENAHGRTPPAQQANVPSGRRPPAEAPAFNSVQRGIETVAARFNGLAELLRRPGSGPALLSRYAALERDDPDHPSGHTPRGTPVTVIVMTFELSPALIARYNGLADFTYIDATRETDATRTYNCHAYARHSTSPSGNVWMVEVGPVGAHAARLS</sequence>
<dbReference type="OrthoDB" id="2666435at2"/>
<evidence type="ECO:0000313" key="3">
    <source>
        <dbReference type="Proteomes" id="UP000199202"/>
    </source>
</evidence>
<evidence type="ECO:0000313" key="2">
    <source>
        <dbReference type="EMBL" id="SDK33059.1"/>
    </source>
</evidence>
<dbReference type="AlphaFoldDB" id="A0A1G9B0I0"/>
<keyword evidence="3" id="KW-1185">Reference proteome</keyword>
<accession>A0A1G9B0I0</accession>
<dbReference type="Proteomes" id="UP000199202">
    <property type="component" value="Unassembled WGS sequence"/>
</dbReference>
<organism evidence="2 3">
    <name type="scientific">Nonomuraea jiangxiensis</name>
    <dbReference type="NCBI Taxonomy" id="633440"/>
    <lineage>
        <taxon>Bacteria</taxon>
        <taxon>Bacillati</taxon>
        <taxon>Actinomycetota</taxon>
        <taxon>Actinomycetes</taxon>
        <taxon>Streptosporangiales</taxon>
        <taxon>Streptosporangiaceae</taxon>
        <taxon>Nonomuraea</taxon>
    </lineage>
</organism>
<proteinExistence type="predicted"/>
<gene>
    <name evidence="2" type="ORF">SAMN05421869_115111</name>
</gene>
<feature type="region of interest" description="Disordered" evidence="1">
    <location>
        <begin position="20"/>
        <end position="48"/>
    </location>
</feature>
<dbReference type="RefSeq" id="WP_090939353.1">
    <property type="nucleotide sequence ID" value="NZ_FNDJ01000015.1"/>
</dbReference>
<dbReference type="EMBL" id="FNDJ01000015">
    <property type="protein sequence ID" value="SDK33059.1"/>
    <property type="molecule type" value="Genomic_DNA"/>
</dbReference>
<protein>
    <submittedName>
        <fullName evidence="2">Uncharacterized protein</fullName>
    </submittedName>
</protein>